<comment type="caution">
    <text evidence="1">The sequence shown here is derived from an EMBL/GenBank/DDBJ whole genome shotgun (WGS) entry which is preliminary data.</text>
</comment>
<organism evidence="1 2">
    <name type="scientific">Pseudomonas hunanensis</name>
    <dbReference type="NCBI Taxonomy" id="1247546"/>
    <lineage>
        <taxon>Bacteria</taxon>
        <taxon>Pseudomonadati</taxon>
        <taxon>Pseudomonadota</taxon>
        <taxon>Gammaproteobacteria</taxon>
        <taxon>Pseudomonadales</taxon>
        <taxon>Pseudomonadaceae</taxon>
        <taxon>Pseudomonas</taxon>
    </lineage>
</organism>
<evidence type="ECO:0000313" key="2">
    <source>
        <dbReference type="Proteomes" id="UP001259587"/>
    </source>
</evidence>
<protein>
    <submittedName>
        <fullName evidence="1">YD repeat-containing protein</fullName>
    </submittedName>
</protein>
<keyword evidence="2" id="KW-1185">Reference proteome</keyword>
<evidence type="ECO:0000313" key="1">
    <source>
        <dbReference type="EMBL" id="MDR6714640.1"/>
    </source>
</evidence>
<sequence>MTTTTVVHSNAFNFLSFLQHTVDPRTGQYTLSIELPELVGNDLSGPSLPLRLAFNPLNDQDSGFGHGWILNLSQYVPATNMLSLHTGDSFKVTGSGDQPDIRERKLETFHFHKDSAERFRVVHKSGLVEVLESRGPSTNRVALPTRVEAPSGHWIELSYGDYYGAPCLTSIIDGSGVKLLALSYSDGQVLIDLHPEAGPGGTPLARYQVNLDKRGRANKRLPFEVVLPSEDNASWRFEYEHFEDRNLQQLACLKTVHTPVGGTERIEYLDDGHRFPEAANPSLTPAPLPRVTRHVIEPGFDQPDMVTEYAYTTNNFLGRGATGVVWREDGEDNLYQFAGTGFSYGSTVSYLQAGKALRTVSRSFNRFHLLTLQCSEEAGCIEETETTYPEVEGRTFEQQPNYFQLPHRVLKRWRRSESNIPPREEVTSTLYDGYGNLTEEVQASGLRTFYTYYPLGGEMGKDAEGNPVELCPADPHAFVRSIKAMTVEPSSDGEGEAASLRTDYRYSKLEPISQANPETWRTGWLLPDHEDQSALQGAQLTPLEQIVRTYVQAPTDALRHGRIEQETITRNGLATRIESAYQTGADVGYGVLQTVQTITGFDHDSERHARKVVTLRQSVLLNQPLLNRDDNDVEIAYEYDALRRVIKETVSPNEPDFTASRHYRYNLVSGGSRQALQTMVDVKGVTTRSWVDGLNRLVLEERQDADNPSLLAAEQFRRTQVVLHDSLGNVVEHTEFDWLDDIEGGEWTPRELALKTHFEFDSWGQQYCETGPDGVRHFEQTDPIGTLQSKGPIVRAWSESADGTLKSGTMVTWLNLFEQPTRIERFTQDNQAYSVEEHFYDGLGRKVREVDARKAVKRYAYDAFDRLLDETLADSAVVHRDYAAHSREDLPVLIKVNDVVLGEQRFDGLDRMIESVTGGRRRQFAFAPGQRQPASVLTPSGQLIEYVYQPQLGEEPLQRRIAAANVQADYRYDKHNARLLACEEQGQTLEREYFSTGEVKLETVANQSEPYTMHYRTSLQARQLAYVDVLGQTQTYRYDSAGRLVFTQLGSTESTFAYDELGRQCLIRTQDGQQQLSTQLRYDDFDREISRTFDFGETTQVLTQSYDVRDALVTKTLQEGDELLRYETYQYDDRARLTRYECEGPQAPVDPYGQVITMQLFRLDALDNITRVRTTFPGGSNTATYLFDNADPVQLSAITNDAPLHGYPARIDLEYDADGNLTRDEVGRTLSYDGLGRLTSVTVPEGQASEYGYDPLDRLVSQSS</sequence>
<accession>A0ACC6K8A9</accession>
<dbReference type="Proteomes" id="UP001259587">
    <property type="component" value="Unassembled WGS sequence"/>
</dbReference>
<proteinExistence type="predicted"/>
<gene>
    <name evidence="1" type="ORF">J2W83_004276</name>
</gene>
<dbReference type="EMBL" id="JAVDTH010000032">
    <property type="protein sequence ID" value="MDR6714640.1"/>
    <property type="molecule type" value="Genomic_DNA"/>
</dbReference>
<name>A0ACC6K8A9_9PSED</name>
<reference evidence="1" key="1">
    <citation type="submission" date="2023-07" db="EMBL/GenBank/DDBJ databases">
        <title>Sorghum-associated microbial communities from plants grown in Nebraska, USA.</title>
        <authorList>
            <person name="Schachtman D."/>
        </authorList>
    </citation>
    <scope>NUCLEOTIDE SEQUENCE</scope>
    <source>
        <strain evidence="1">BE56</strain>
    </source>
</reference>